<organism evidence="2 3">
    <name type="scientific">Burkholderia paludis</name>
    <dbReference type="NCBI Taxonomy" id="1506587"/>
    <lineage>
        <taxon>Bacteria</taxon>
        <taxon>Pseudomonadati</taxon>
        <taxon>Pseudomonadota</taxon>
        <taxon>Betaproteobacteria</taxon>
        <taxon>Burkholderiales</taxon>
        <taxon>Burkholderiaceae</taxon>
        <taxon>Burkholderia</taxon>
        <taxon>Burkholderia cepacia complex</taxon>
    </lineage>
</organism>
<evidence type="ECO:0000256" key="1">
    <source>
        <dbReference type="ARBA" id="ARBA00006313"/>
    </source>
</evidence>
<keyword evidence="2" id="KW-0503">Monooxygenase</keyword>
<dbReference type="InterPro" id="IPR036889">
    <property type="entry name" value="mOase_MmoB_DmpM_sf"/>
</dbReference>
<reference evidence="2 3" key="1">
    <citation type="submission" date="2019-09" db="EMBL/GenBank/DDBJ databases">
        <authorList>
            <person name="Depoorter E."/>
        </authorList>
    </citation>
    <scope>NUCLEOTIDE SEQUENCE [LARGE SCALE GENOMIC DNA]</scope>
    <source>
        <strain evidence="2">LMG 30113</strain>
    </source>
</reference>
<sequence>MSKMVFLALQSNDDTRPIVQAIEEDNPHANVVYMPAMVKIDAARRLCVKRSTVEAHLGRNWDVQELHVNLISISGNVDETDEEFVIGWFN</sequence>
<dbReference type="Proteomes" id="UP000494330">
    <property type="component" value="Unassembled WGS sequence"/>
</dbReference>
<keyword evidence="2" id="KW-0560">Oxidoreductase</keyword>
<dbReference type="AlphaFoldDB" id="A0A6J5DH13"/>
<protein>
    <submittedName>
        <fullName evidence="2">Monooxygenase</fullName>
    </submittedName>
</protein>
<dbReference type="InterPro" id="IPR003454">
    <property type="entry name" value="MOase_MmoB_DmpM"/>
</dbReference>
<evidence type="ECO:0000313" key="2">
    <source>
        <dbReference type="EMBL" id="VWB47396.1"/>
    </source>
</evidence>
<proteinExistence type="inferred from homology"/>
<comment type="similarity">
    <text evidence="1">Belongs to the TmoD/XamoD family.</text>
</comment>
<accession>A0A6J5DH13</accession>
<name>A0A6J5DH13_9BURK</name>
<dbReference type="RefSeq" id="WP_031400444.1">
    <property type="nucleotide sequence ID" value="NZ_CABVQD010000005.1"/>
</dbReference>
<dbReference type="Pfam" id="PF02406">
    <property type="entry name" value="MmoB_DmpM"/>
    <property type="match status" value="1"/>
</dbReference>
<gene>
    <name evidence="2" type="ORF">BPA30113_02019</name>
</gene>
<dbReference type="EMBL" id="CABVQD010000005">
    <property type="protein sequence ID" value="VWB47396.1"/>
    <property type="molecule type" value="Genomic_DNA"/>
</dbReference>
<evidence type="ECO:0000313" key="3">
    <source>
        <dbReference type="Proteomes" id="UP000494330"/>
    </source>
</evidence>
<dbReference type="Gene3D" id="3.90.56.10">
    <property type="entry name" value="Monooxygenase component MmoB/DmpM"/>
    <property type="match status" value="1"/>
</dbReference>
<dbReference type="SUPFAM" id="SSF56029">
    <property type="entry name" value="Monooxygenase (hydroxylase) regulatory protein"/>
    <property type="match status" value="1"/>
</dbReference>
<keyword evidence="3" id="KW-1185">Reference proteome</keyword>
<dbReference type="GO" id="GO:0004497">
    <property type="term" value="F:monooxygenase activity"/>
    <property type="evidence" value="ECO:0007669"/>
    <property type="project" value="UniProtKB-KW"/>
</dbReference>